<protein>
    <submittedName>
        <fullName evidence="1">Uncharacterized protein</fullName>
    </submittedName>
</protein>
<name>A0A0E9VKK6_ANGAN</name>
<organism evidence="1">
    <name type="scientific">Anguilla anguilla</name>
    <name type="common">European freshwater eel</name>
    <name type="synonym">Muraena anguilla</name>
    <dbReference type="NCBI Taxonomy" id="7936"/>
    <lineage>
        <taxon>Eukaryota</taxon>
        <taxon>Metazoa</taxon>
        <taxon>Chordata</taxon>
        <taxon>Craniata</taxon>
        <taxon>Vertebrata</taxon>
        <taxon>Euteleostomi</taxon>
        <taxon>Actinopterygii</taxon>
        <taxon>Neopterygii</taxon>
        <taxon>Teleostei</taxon>
        <taxon>Anguilliformes</taxon>
        <taxon>Anguillidae</taxon>
        <taxon>Anguilla</taxon>
    </lineage>
</organism>
<sequence length="48" mass="5464">MVFGQSRQVCLCTCVALCYTLKTLGLKFFLKLPSQYSSILHNPPFTQH</sequence>
<evidence type="ECO:0000313" key="1">
    <source>
        <dbReference type="EMBL" id="JAH77733.1"/>
    </source>
</evidence>
<reference evidence="1" key="2">
    <citation type="journal article" date="2015" name="Fish Shellfish Immunol.">
        <title>Early steps in the European eel (Anguilla anguilla)-Vibrio vulnificus interaction in the gills: Role of the RtxA13 toxin.</title>
        <authorList>
            <person name="Callol A."/>
            <person name="Pajuelo D."/>
            <person name="Ebbesson L."/>
            <person name="Teles M."/>
            <person name="MacKenzie S."/>
            <person name="Amaro C."/>
        </authorList>
    </citation>
    <scope>NUCLEOTIDE SEQUENCE</scope>
</reference>
<proteinExistence type="predicted"/>
<accession>A0A0E9VKK6</accession>
<dbReference type="EMBL" id="GBXM01030844">
    <property type="protein sequence ID" value="JAH77733.1"/>
    <property type="molecule type" value="Transcribed_RNA"/>
</dbReference>
<dbReference type="AlphaFoldDB" id="A0A0E9VKK6"/>
<reference evidence="1" key="1">
    <citation type="submission" date="2014-11" db="EMBL/GenBank/DDBJ databases">
        <authorList>
            <person name="Amaro Gonzalez C."/>
        </authorList>
    </citation>
    <scope>NUCLEOTIDE SEQUENCE</scope>
</reference>